<reference evidence="8" key="1">
    <citation type="journal article" date="2019" name="Int. J. Syst. Evol. Microbiol.">
        <title>The Global Catalogue of Microorganisms (GCM) 10K type strain sequencing project: providing services to taxonomists for standard genome sequencing and annotation.</title>
        <authorList>
            <consortium name="The Broad Institute Genomics Platform"/>
            <consortium name="The Broad Institute Genome Sequencing Center for Infectious Disease"/>
            <person name="Wu L."/>
            <person name="Ma J."/>
        </authorList>
    </citation>
    <scope>NUCLEOTIDE SEQUENCE [LARGE SCALE GENOMIC DNA]</scope>
    <source>
        <strain evidence="8">JCM 3367</strain>
    </source>
</reference>
<dbReference type="EMBL" id="BAAARY010000009">
    <property type="protein sequence ID" value="GAA2524159.1"/>
    <property type="molecule type" value="Genomic_DNA"/>
</dbReference>
<dbReference type="Gene3D" id="3.40.50.2300">
    <property type="match status" value="2"/>
</dbReference>
<sequence>MDQLVVWSWLSPGDAHSGALHTGALARRKEHAVRRRTAERSLAALLVGGVALTGAGCGEAPDDKGVADSGDRYTACMVTDIGGIDDRSFNSSAWKGLQAAAADRPSVEPRYVASNAESAYEPNLTGFVNQDCSFILAVGGLMTDATQKVAAANSARQFGIVDAKVAATNVYPMQFDTAQAAFLAGYLAAGHTTSGKVATYGGLKIPPVTIFMDGFADGVAHFNKVKGKAVQVLGWNKATQNGAFTNDFVKQDAGKKVSDTLVAQGADVIMPVAGGAGLGTAAAAQQSAGRYAVIWVDIDGCESAQQYCATFLTTVVKNIPDAVKNAVLADARGDNLASSTGYVGSLANNGVSLAPYHEFEGKVPAELKAEIDQLRKDIIEGRIQVVSAAQPQ</sequence>
<evidence type="ECO:0000256" key="2">
    <source>
        <dbReference type="ARBA" id="ARBA00022475"/>
    </source>
</evidence>
<name>A0ABP6AV24_9ACTN</name>
<dbReference type="PANTHER" id="PTHR34296">
    <property type="entry name" value="TRANSCRIPTIONAL ACTIVATOR PROTEIN MED"/>
    <property type="match status" value="1"/>
</dbReference>
<keyword evidence="5" id="KW-0449">Lipoprotein</keyword>
<evidence type="ECO:0000256" key="5">
    <source>
        <dbReference type="ARBA" id="ARBA00023288"/>
    </source>
</evidence>
<evidence type="ECO:0000313" key="7">
    <source>
        <dbReference type="EMBL" id="GAA2524159.1"/>
    </source>
</evidence>
<proteinExistence type="predicted"/>
<evidence type="ECO:0000256" key="3">
    <source>
        <dbReference type="ARBA" id="ARBA00022729"/>
    </source>
</evidence>
<evidence type="ECO:0000313" key="8">
    <source>
        <dbReference type="Proteomes" id="UP001499978"/>
    </source>
</evidence>
<comment type="caution">
    <text evidence="7">The sequence shown here is derived from an EMBL/GenBank/DDBJ whole genome shotgun (WGS) entry which is preliminary data.</text>
</comment>
<comment type="subcellular location">
    <subcellularLocation>
        <location evidence="1">Cell membrane</location>
    </subcellularLocation>
</comment>
<keyword evidence="3" id="KW-0732">Signal</keyword>
<dbReference type="Proteomes" id="UP001499978">
    <property type="component" value="Unassembled WGS sequence"/>
</dbReference>
<dbReference type="CDD" id="cd06354">
    <property type="entry name" value="PBP1_PrnA-like"/>
    <property type="match status" value="1"/>
</dbReference>
<gene>
    <name evidence="7" type="ORF">GCM10010201_23340</name>
</gene>
<keyword evidence="8" id="KW-1185">Reference proteome</keyword>
<dbReference type="Pfam" id="PF02608">
    <property type="entry name" value="Bmp"/>
    <property type="match status" value="1"/>
</dbReference>
<evidence type="ECO:0000256" key="1">
    <source>
        <dbReference type="ARBA" id="ARBA00004236"/>
    </source>
</evidence>
<dbReference type="InterPro" id="IPR050957">
    <property type="entry name" value="BMP_lipoprotein"/>
</dbReference>
<feature type="domain" description="ABC transporter substrate-binding protein PnrA-like" evidence="6">
    <location>
        <begin position="76"/>
        <end position="385"/>
    </location>
</feature>
<organism evidence="7 8">
    <name type="scientific">Pilimelia columellifera subsp. columellifera</name>
    <dbReference type="NCBI Taxonomy" id="706583"/>
    <lineage>
        <taxon>Bacteria</taxon>
        <taxon>Bacillati</taxon>
        <taxon>Actinomycetota</taxon>
        <taxon>Actinomycetes</taxon>
        <taxon>Micromonosporales</taxon>
        <taxon>Micromonosporaceae</taxon>
        <taxon>Pilimelia</taxon>
    </lineage>
</organism>
<evidence type="ECO:0000259" key="6">
    <source>
        <dbReference type="Pfam" id="PF02608"/>
    </source>
</evidence>
<dbReference type="PANTHER" id="PTHR34296:SF2">
    <property type="entry name" value="ABC TRANSPORTER GUANOSINE-BINDING PROTEIN NUPN"/>
    <property type="match status" value="1"/>
</dbReference>
<keyword evidence="2" id="KW-1003">Cell membrane</keyword>
<keyword evidence="4" id="KW-0472">Membrane</keyword>
<accession>A0ABP6AV24</accession>
<evidence type="ECO:0000256" key="4">
    <source>
        <dbReference type="ARBA" id="ARBA00023136"/>
    </source>
</evidence>
<dbReference type="InterPro" id="IPR003760">
    <property type="entry name" value="PnrA-like"/>
</dbReference>
<protein>
    <submittedName>
        <fullName evidence="7">BMP family ABC transporter substrate-binding protein</fullName>
    </submittedName>
</protein>